<dbReference type="AlphaFoldDB" id="A0A9D4LUT8"/>
<name>A0A9D4LUT8_DREPO</name>
<comment type="caution">
    <text evidence="1">The sequence shown here is derived from an EMBL/GenBank/DDBJ whole genome shotgun (WGS) entry which is preliminary data.</text>
</comment>
<gene>
    <name evidence="1" type="ORF">DPMN_028484</name>
</gene>
<dbReference type="EMBL" id="JAIWYP010000002">
    <property type="protein sequence ID" value="KAH3865445.1"/>
    <property type="molecule type" value="Genomic_DNA"/>
</dbReference>
<proteinExistence type="predicted"/>
<keyword evidence="2" id="KW-1185">Reference proteome</keyword>
<organism evidence="1 2">
    <name type="scientific">Dreissena polymorpha</name>
    <name type="common">Zebra mussel</name>
    <name type="synonym">Mytilus polymorpha</name>
    <dbReference type="NCBI Taxonomy" id="45954"/>
    <lineage>
        <taxon>Eukaryota</taxon>
        <taxon>Metazoa</taxon>
        <taxon>Spiralia</taxon>
        <taxon>Lophotrochozoa</taxon>
        <taxon>Mollusca</taxon>
        <taxon>Bivalvia</taxon>
        <taxon>Autobranchia</taxon>
        <taxon>Heteroconchia</taxon>
        <taxon>Euheterodonta</taxon>
        <taxon>Imparidentia</taxon>
        <taxon>Neoheterodontei</taxon>
        <taxon>Myida</taxon>
        <taxon>Dreissenoidea</taxon>
        <taxon>Dreissenidae</taxon>
        <taxon>Dreissena</taxon>
    </lineage>
</organism>
<protein>
    <submittedName>
        <fullName evidence="1">Uncharacterized protein</fullName>
    </submittedName>
</protein>
<reference evidence="1" key="1">
    <citation type="journal article" date="2019" name="bioRxiv">
        <title>The Genome of the Zebra Mussel, Dreissena polymorpha: A Resource for Invasive Species Research.</title>
        <authorList>
            <person name="McCartney M.A."/>
            <person name="Auch B."/>
            <person name="Kono T."/>
            <person name="Mallez S."/>
            <person name="Zhang Y."/>
            <person name="Obille A."/>
            <person name="Becker A."/>
            <person name="Abrahante J.E."/>
            <person name="Garbe J."/>
            <person name="Badalamenti J.P."/>
            <person name="Herman A."/>
            <person name="Mangelson H."/>
            <person name="Liachko I."/>
            <person name="Sullivan S."/>
            <person name="Sone E.D."/>
            <person name="Koren S."/>
            <person name="Silverstein K.A.T."/>
            <person name="Beckman K.B."/>
            <person name="Gohl D.M."/>
        </authorList>
    </citation>
    <scope>NUCLEOTIDE SEQUENCE</scope>
    <source>
        <strain evidence="1">Duluth1</strain>
        <tissue evidence="1">Whole animal</tissue>
    </source>
</reference>
<dbReference type="Proteomes" id="UP000828390">
    <property type="component" value="Unassembled WGS sequence"/>
</dbReference>
<accession>A0A9D4LUT8</accession>
<evidence type="ECO:0000313" key="1">
    <source>
        <dbReference type="EMBL" id="KAH3865445.1"/>
    </source>
</evidence>
<evidence type="ECO:0000313" key="2">
    <source>
        <dbReference type="Proteomes" id="UP000828390"/>
    </source>
</evidence>
<sequence length="53" mass="5855">MSCCIFCKKELGEGEYTTQLREKVCKTINTLASSLGLSFIVTSGQRVHKKLSS</sequence>
<reference evidence="1" key="2">
    <citation type="submission" date="2020-11" db="EMBL/GenBank/DDBJ databases">
        <authorList>
            <person name="McCartney M.A."/>
            <person name="Auch B."/>
            <person name="Kono T."/>
            <person name="Mallez S."/>
            <person name="Becker A."/>
            <person name="Gohl D.M."/>
            <person name="Silverstein K.A.T."/>
            <person name="Koren S."/>
            <person name="Bechman K.B."/>
            <person name="Herman A."/>
            <person name="Abrahante J.E."/>
            <person name="Garbe J."/>
        </authorList>
    </citation>
    <scope>NUCLEOTIDE SEQUENCE</scope>
    <source>
        <strain evidence="1">Duluth1</strain>
        <tissue evidence="1">Whole animal</tissue>
    </source>
</reference>